<dbReference type="Proteomes" id="UP001516400">
    <property type="component" value="Unassembled WGS sequence"/>
</dbReference>
<dbReference type="EMBL" id="JABFTP020000105">
    <property type="protein sequence ID" value="KAL3278502.1"/>
    <property type="molecule type" value="Genomic_DNA"/>
</dbReference>
<feature type="region of interest" description="Disordered" evidence="1">
    <location>
        <begin position="30"/>
        <end position="58"/>
    </location>
</feature>
<feature type="compositionally biased region" description="Basic and acidic residues" evidence="1">
    <location>
        <begin position="38"/>
        <end position="48"/>
    </location>
</feature>
<proteinExistence type="predicted"/>
<comment type="caution">
    <text evidence="2">The sequence shown here is derived from an EMBL/GenBank/DDBJ whole genome shotgun (WGS) entry which is preliminary data.</text>
</comment>
<accession>A0ABD2NJD2</accession>
<organism evidence="2 3">
    <name type="scientific">Cryptolaemus montrouzieri</name>
    <dbReference type="NCBI Taxonomy" id="559131"/>
    <lineage>
        <taxon>Eukaryota</taxon>
        <taxon>Metazoa</taxon>
        <taxon>Ecdysozoa</taxon>
        <taxon>Arthropoda</taxon>
        <taxon>Hexapoda</taxon>
        <taxon>Insecta</taxon>
        <taxon>Pterygota</taxon>
        <taxon>Neoptera</taxon>
        <taxon>Endopterygota</taxon>
        <taxon>Coleoptera</taxon>
        <taxon>Polyphaga</taxon>
        <taxon>Cucujiformia</taxon>
        <taxon>Coccinelloidea</taxon>
        <taxon>Coccinellidae</taxon>
        <taxon>Scymninae</taxon>
        <taxon>Scymnini</taxon>
        <taxon>Cryptolaemus</taxon>
    </lineage>
</organism>
<evidence type="ECO:0000256" key="1">
    <source>
        <dbReference type="SAM" id="MobiDB-lite"/>
    </source>
</evidence>
<evidence type="ECO:0000313" key="3">
    <source>
        <dbReference type="Proteomes" id="UP001516400"/>
    </source>
</evidence>
<gene>
    <name evidence="2" type="ORF">HHI36_023928</name>
</gene>
<keyword evidence="3" id="KW-1185">Reference proteome</keyword>
<name>A0ABD2NJD2_9CUCU</name>
<sequence length="88" mass="10232">MAVLSNKAGVLDANVEEVCMKWFHEVNSDMSDDDCEEDKFLESERETNSEQEVSEDDAGKIIHMELTEEENAERSQSCGYCYRRNRFK</sequence>
<dbReference type="AlphaFoldDB" id="A0ABD2NJD2"/>
<protein>
    <submittedName>
        <fullName evidence="2">Uncharacterized protein</fullName>
    </submittedName>
</protein>
<evidence type="ECO:0000313" key="2">
    <source>
        <dbReference type="EMBL" id="KAL3278502.1"/>
    </source>
</evidence>
<reference evidence="2 3" key="1">
    <citation type="journal article" date="2021" name="BMC Biol.">
        <title>Horizontally acquired antibacterial genes associated with adaptive radiation of ladybird beetles.</title>
        <authorList>
            <person name="Li H.S."/>
            <person name="Tang X.F."/>
            <person name="Huang Y.H."/>
            <person name="Xu Z.Y."/>
            <person name="Chen M.L."/>
            <person name="Du X.Y."/>
            <person name="Qiu B.Y."/>
            <person name="Chen P.T."/>
            <person name="Zhang W."/>
            <person name="Slipinski A."/>
            <person name="Escalona H.E."/>
            <person name="Waterhouse R.M."/>
            <person name="Zwick A."/>
            <person name="Pang H."/>
        </authorList>
    </citation>
    <scope>NUCLEOTIDE SEQUENCE [LARGE SCALE GENOMIC DNA]</scope>
    <source>
        <strain evidence="2">SYSU2018</strain>
    </source>
</reference>